<dbReference type="AlphaFoldDB" id="A0A0B8MZ44"/>
<evidence type="ECO:0000313" key="1">
    <source>
        <dbReference type="EMBL" id="GAM43305.1"/>
    </source>
</evidence>
<accession>A0A0B8MZ44</accession>
<reference evidence="2" key="1">
    <citation type="journal article" date="2015" name="Genome Announc.">
        <title>Draft genome sequence of Talaromyces cellulolyticus strain Y-94, a source of lignocellulosic biomass-degrading enzymes.</title>
        <authorList>
            <person name="Fujii T."/>
            <person name="Koike H."/>
            <person name="Sawayama S."/>
            <person name="Yano S."/>
            <person name="Inoue H."/>
        </authorList>
    </citation>
    <scope>NUCLEOTIDE SEQUENCE [LARGE SCALE GENOMIC DNA]</scope>
    <source>
        <strain evidence="2">Y-94</strain>
    </source>
</reference>
<organism evidence="1 2">
    <name type="scientific">Talaromyces pinophilus</name>
    <name type="common">Penicillium pinophilum</name>
    <dbReference type="NCBI Taxonomy" id="128442"/>
    <lineage>
        <taxon>Eukaryota</taxon>
        <taxon>Fungi</taxon>
        <taxon>Dikarya</taxon>
        <taxon>Ascomycota</taxon>
        <taxon>Pezizomycotina</taxon>
        <taxon>Eurotiomycetes</taxon>
        <taxon>Eurotiomycetidae</taxon>
        <taxon>Eurotiales</taxon>
        <taxon>Trichocomaceae</taxon>
        <taxon>Talaromyces</taxon>
        <taxon>Talaromyces sect. Talaromyces</taxon>
    </lineage>
</organism>
<name>A0A0B8MZ44_TALPI</name>
<dbReference type="SUPFAM" id="SSF53474">
    <property type="entry name" value="alpha/beta-Hydrolases"/>
    <property type="match status" value="1"/>
</dbReference>
<sequence>MADSMLLDLARGLTSPVRCPILHTPDEYGLEYEDVTFPSSDGTPLEAWWIPCPGSNNLIIANHPMPMNRYGFPSHLDPWRFVPGNDVEVNFMRDYKNLHQAGYNVLTYDLRNHGHSGVANGDIFTWGLFESRDVVGSLQYVKSRPDTRDMVIGLLSRCMGANATFVAMAKHPELFKGVRSLVALQPISPRFMVERNLEMMGAADKIDVVDRGIQLRTSFTLDQLSPLKYTKHCHVPTFILQVRDDALTKAVDVQAIFDNIPVADKELFWIENSTRRWDGYNFFPENPDKMIDWFNRHMPKSKGCYLQAKFSTAASK</sequence>
<evidence type="ECO:0000313" key="2">
    <source>
        <dbReference type="Proteomes" id="UP000053095"/>
    </source>
</evidence>
<proteinExistence type="predicted"/>
<dbReference type="EMBL" id="DF933843">
    <property type="protein sequence ID" value="GAM43305.1"/>
    <property type="molecule type" value="Genomic_DNA"/>
</dbReference>
<protein>
    <submittedName>
        <fullName evidence="1">Uncharacterized protein</fullName>
    </submittedName>
</protein>
<dbReference type="InterPro" id="IPR029058">
    <property type="entry name" value="AB_hydrolase_fold"/>
</dbReference>
<keyword evidence="2" id="KW-1185">Reference proteome</keyword>
<gene>
    <name evidence="1" type="ORF">TCE0_047r18012</name>
</gene>
<dbReference type="Gene3D" id="3.40.50.1820">
    <property type="entry name" value="alpha/beta hydrolase"/>
    <property type="match status" value="1"/>
</dbReference>
<dbReference type="Proteomes" id="UP000053095">
    <property type="component" value="Unassembled WGS sequence"/>
</dbReference>